<accession>A0A483CQJ4</accession>
<sequence>MVKIYRFSGLRPGRQDAPKIAAVPYDVVTADEAAEIIENNPLSFLKVSRTDAVLRDIPSDDERIYTAARDAFREMEEEGSLKRDESPSLYLYRVKQGGSLYLGLVACMDVDDYVSDVIKKHEHTRYDKERDRTRHIAATNANTGLVVILYPDEGDIFGYIESILPEGEPEAVVKTEQGNVHELFRITDTVRLAHIEDLFSRVPASYIADGHHRAKSAVLVAEERRKNGTYTPEDGRFMAILFAHNRVRIHGYSRLVTDLGDYTPESFLAALQERFEVRPYGEIDDTVFRVPPLRDAAGVHVFHMYLGGAWYECTCPVENPDDLIGSLDVSVLQKQVLEGMLGITDPRGDPRLQYLGGARPLADLEERVDSGEFIVAFSMQPVSVGTVMEIADDGMVMPPKSTWFEPKLLSGLVIHTLGEGEQK</sequence>
<keyword evidence="2" id="KW-1185">Reference proteome</keyword>
<dbReference type="EMBL" id="PGCL01000001">
    <property type="protein sequence ID" value="TAJ45383.1"/>
    <property type="molecule type" value="Genomic_DNA"/>
</dbReference>
<dbReference type="PANTHER" id="PTHR36454:SF1">
    <property type="entry name" value="DUF1015 DOMAIN-CONTAINING PROTEIN"/>
    <property type="match status" value="1"/>
</dbReference>
<dbReference type="AlphaFoldDB" id="A0A483CQJ4"/>
<gene>
    <name evidence="1" type="ORF">CUJ86_01160</name>
</gene>
<evidence type="ECO:0000313" key="1">
    <source>
        <dbReference type="EMBL" id="TAJ45383.1"/>
    </source>
</evidence>
<dbReference type="RefSeq" id="WP_130645732.1">
    <property type="nucleotide sequence ID" value="NZ_PGCL01000001.1"/>
</dbReference>
<name>A0A483CQJ4_9EURY</name>
<dbReference type="PANTHER" id="PTHR36454">
    <property type="entry name" value="LMO2823 PROTEIN"/>
    <property type="match status" value="1"/>
</dbReference>
<dbReference type="InterPro" id="IPR008323">
    <property type="entry name" value="UCP033563"/>
</dbReference>
<dbReference type="PIRSF" id="PIRSF033563">
    <property type="entry name" value="UCP033563"/>
    <property type="match status" value="1"/>
</dbReference>
<protein>
    <submittedName>
        <fullName evidence="1">DUF1015 domain-containing protein</fullName>
    </submittedName>
</protein>
<evidence type="ECO:0000313" key="2">
    <source>
        <dbReference type="Proteomes" id="UP000292580"/>
    </source>
</evidence>
<reference evidence="1 2" key="1">
    <citation type="submission" date="2017-11" db="EMBL/GenBank/DDBJ databases">
        <title>Isolation and Characterization of Methanofollis Species from Methane Seep Offshore SW Taiwan.</title>
        <authorList>
            <person name="Teng N.-H."/>
            <person name="Lai M.-C."/>
            <person name="Chen S.-C."/>
        </authorList>
    </citation>
    <scope>NUCLEOTIDE SEQUENCE [LARGE SCALE GENOMIC DNA]</scope>
    <source>
        <strain evidence="1 2">FWC-SCC2</strain>
    </source>
</reference>
<organism evidence="1 2">
    <name type="scientific">Methanofollis fontis</name>
    <dbReference type="NCBI Taxonomy" id="2052832"/>
    <lineage>
        <taxon>Archaea</taxon>
        <taxon>Methanobacteriati</taxon>
        <taxon>Methanobacteriota</taxon>
        <taxon>Stenosarchaea group</taxon>
        <taxon>Methanomicrobia</taxon>
        <taxon>Methanomicrobiales</taxon>
        <taxon>Methanomicrobiaceae</taxon>
        <taxon>Methanofollis</taxon>
    </lineage>
</organism>
<dbReference type="Pfam" id="PF06245">
    <property type="entry name" value="DUF1015"/>
    <property type="match status" value="1"/>
</dbReference>
<comment type="caution">
    <text evidence="1">The sequence shown here is derived from an EMBL/GenBank/DDBJ whole genome shotgun (WGS) entry which is preliminary data.</text>
</comment>
<dbReference type="Proteomes" id="UP000292580">
    <property type="component" value="Unassembled WGS sequence"/>
</dbReference>
<proteinExistence type="predicted"/>
<dbReference type="OrthoDB" id="109793at2157"/>